<dbReference type="Pfam" id="PF08352">
    <property type="entry name" value="oligo_HPY"/>
    <property type="match status" value="1"/>
</dbReference>
<evidence type="ECO:0000256" key="6">
    <source>
        <dbReference type="ARBA" id="ARBA00022840"/>
    </source>
</evidence>
<dbReference type="RefSeq" id="WP_110460242.1">
    <property type="nucleotide sequence ID" value="NZ_QKMR01000001.1"/>
</dbReference>
<dbReference type="InterPro" id="IPR013563">
    <property type="entry name" value="Oligopep_ABC_C"/>
</dbReference>
<organism evidence="9 10">
    <name type="scientific">Ruminiclostridium sufflavum DSM 19573</name>
    <dbReference type="NCBI Taxonomy" id="1121337"/>
    <lineage>
        <taxon>Bacteria</taxon>
        <taxon>Bacillati</taxon>
        <taxon>Bacillota</taxon>
        <taxon>Clostridia</taxon>
        <taxon>Eubacteriales</taxon>
        <taxon>Oscillospiraceae</taxon>
        <taxon>Ruminiclostridium</taxon>
    </lineage>
</organism>
<dbReference type="OrthoDB" id="9806285at2"/>
<keyword evidence="5" id="KW-0547">Nucleotide-binding</keyword>
<accession>A0A318XRX9</accession>
<dbReference type="PANTHER" id="PTHR43297">
    <property type="entry name" value="OLIGOPEPTIDE TRANSPORT ATP-BINDING PROTEIN APPD"/>
    <property type="match status" value="1"/>
</dbReference>
<dbReference type="InterPro" id="IPR003439">
    <property type="entry name" value="ABC_transporter-like_ATP-bd"/>
</dbReference>
<evidence type="ECO:0000256" key="4">
    <source>
        <dbReference type="ARBA" id="ARBA00022475"/>
    </source>
</evidence>
<dbReference type="PANTHER" id="PTHR43297:SF2">
    <property type="entry name" value="DIPEPTIDE TRANSPORT ATP-BINDING PROTEIN DPPD"/>
    <property type="match status" value="1"/>
</dbReference>
<keyword evidence="4" id="KW-1003">Cell membrane</keyword>
<dbReference type="InterPro" id="IPR003593">
    <property type="entry name" value="AAA+_ATPase"/>
</dbReference>
<sequence length="327" mass="35975">MNQNNNILSIKDLSVHYITKETGICKAVNKFSLDIKKGEAIGLVGETGAGKTTVALSILKLLQTPPGKVVSGEIFYKGKDILKMNNSEIRKIRGEEISMIFQDPMTALNPIDSVGKQIAEVIYLHKKVSKREAMKLAADALELVGIPKERMNEYPNQFSGGMKQRVVIATALACSPQLLLADEPTTALDVTIQAQVLDLMNELKKNLNTSLLLITHDLGVVAEMCDRVAIMYAGEIVEIGPVKSIFRNPQHPYTRGLFEALPSNKSNSKRLKQIDGLMPDPTNLPPYCKFEPRCSKGSKGCGAQCPEFIEVSEGHWVRCHLAGEKWG</sequence>
<dbReference type="GO" id="GO:0005886">
    <property type="term" value="C:plasma membrane"/>
    <property type="evidence" value="ECO:0007669"/>
    <property type="project" value="UniProtKB-SubCell"/>
</dbReference>
<keyword evidence="10" id="KW-1185">Reference proteome</keyword>
<evidence type="ECO:0000256" key="1">
    <source>
        <dbReference type="ARBA" id="ARBA00004202"/>
    </source>
</evidence>
<evidence type="ECO:0000313" key="9">
    <source>
        <dbReference type="EMBL" id="PYG90264.1"/>
    </source>
</evidence>
<evidence type="ECO:0000313" key="10">
    <source>
        <dbReference type="Proteomes" id="UP000248132"/>
    </source>
</evidence>
<dbReference type="CDD" id="cd03257">
    <property type="entry name" value="ABC_NikE_OppD_transporters"/>
    <property type="match status" value="1"/>
</dbReference>
<keyword evidence="6 9" id="KW-0067">ATP-binding</keyword>
<dbReference type="InterPro" id="IPR027417">
    <property type="entry name" value="P-loop_NTPase"/>
</dbReference>
<evidence type="ECO:0000256" key="2">
    <source>
        <dbReference type="ARBA" id="ARBA00005417"/>
    </source>
</evidence>
<dbReference type="GO" id="GO:0005524">
    <property type="term" value="F:ATP binding"/>
    <property type="evidence" value="ECO:0007669"/>
    <property type="project" value="UniProtKB-KW"/>
</dbReference>
<dbReference type="InterPro" id="IPR050388">
    <property type="entry name" value="ABC_Ni/Peptide_Import"/>
</dbReference>
<dbReference type="NCBIfam" id="TIGR01727">
    <property type="entry name" value="oligo_HPY"/>
    <property type="match status" value="1"/>
</dbReference>
<keyword evidence="7" id="KW-0472">Membrane</keyword>
<dbReference type="PROSITE" id="PS50893">
    <property type="entry name" value="ABC_TRANSPORTER_2"/>
    <property type="match status" value="1"/>
</dbReference>
<name>A0A318XRX9_9FIRM</name>
<dbReference type="Pfam" id="PF00005">
    <property type="entry name" value="ABC_tran"/>
    <property type="match status" value="1"/>
</dbReference>
<dbReference type="SUPFAM" id="SSF52540">
    <property type="entry name" value="P-loop containing nucleoside triphosphate hydrolases"/>
    <property type="match status" value="1"/>
</dbReference>
<dbReference type="AlphaFoldDB" id="A0A318XRX9"/>
<dbReference type="SMART" id="SM00382">
    <property type="entry name" value="AAA"/>
    <property type="match status" value="1"/>
</dbReference>
<reference evidence="9 10" key="1">
    <citation type="submission" date="2018-06" db="EMBL/GenBank/DDBJ databases">
        <title>Genomic Encyclopedia of Type Strains, Phase I: the one thousand microbial genomes (KMG-I) project.</title>
        <authorList>
            <person name="Kyrpides N."/>
        </authorList>
    </citation>
    <scope>NUCLEOTIDE SEQUENCE [LARGE SCALE GENOMIC DNA]</scope>
    <source>
        <strain evidence="9 10">DSM 19573</strain>
    </source>
</reference>
<dbReference type="GO" id="GO:0016887">
    <property type="term" value="F:ATP hydrolysis activity"/>
    <property type="evidence" value="ECO:0007669"/>
    <property type="project" value="InterPro"/>
</dbReference>
<evidence type="ECO:0000256" key="3">
    <source>
        <dbReference type="ARBA" id="ARBA00022448"/>
    </source>
</evidence>
<evidence type="ECO:0000259" key="8">
    <source>
        <dbReference type="PROSITE" id="PS50893"/>
    </source>
</evidence>
<comment type="caution">
    <text evidence="9">The sequence shown here is derived from an EMBL/GenBank/DDBJ whole genome shotgun (WGS) entry which is preliminary data.</text>
</comment>
<protein>
    <submittedName>
        <fullName evidence="9">Peptide/nickel transport system ATP-binding protein</fullName>
    </submittedName>
</protein>
<dbReference type="EMBL" id="QKMR01000001">
    <property type="protein sequence ID" value="PYG90264.1"/>
    <property type="molecule type" value="Genomic_DNA"/>
</dbReference>
<gene>
    <name evidence="9" type="ORF">LY28_00145</name>
</gene>
<comment type="subcellular location">
    <subcellularLocation>
        <location evidence="1">Cell membrane</location>
        <topology evidence="1">Peripheral membrane protein</topology>
    </subcellularLocation>
</comment>
<evidence type="ECO:0000256" key="5">
    <source>
        <dbReference type="ARBA" id="ARBA00022741"/>
    </source>
</evidence>
<keyword evidence="3" id="KW-0813">Transport</keyword>
<dbReference type="Proteomes" id="UP000248132">
    <property type="component" value="Unassembled WGS sequence"/>
</dbReference>
<dbReference type="GO" id="GO:0015833">
    <property type="term" value="P:peptide transport"/>
    <property type="evidence" value="ECO:0007669"/>
    <property type="project" value="InterPro"/>
</dbReference>
<dbReference type="FunFam" id="3.40.50.300:FF:000016">
    <property type="entry name" value="Oligopeptide ABC transporter ATP-binding component"/>
    <property type="match status" value="1"/>
</dbReference>
<dbReference type="InterPro" id="IPR017871">
    <property type="entry name" value="ABC_transporter-like_CS"/>
</dbReference>
<proteinExistence type="inferred from homology"/>
<evidence type="ECO:0000256" key="7">
    <source>
        <dbReference type="ARBA" id="ARBA00023136"/>
    </source>
</evidence>
<dbReference type="PROSITE" id="PS00211">
    <property type="entry name" value="ABC_TRANSPORTER_1"/>
    <property type="match status" value="1"/>
</dbReference>
<feature type="domain" description="ABC transporter" evidence="8">
    <location>
        <begin position="10"/>
        <end position="258"/>
    </location>
</feature>
<comment type="similarity">
    <text evidence="2">Belongs to the ABC transporter superfamily.</text>
</comment>
<dbReference type="Gene3D" id="3.40.50.300">
    <property type="entry name" value="P-loop containing nucleotide triphosphate hydrolases"/>
    <property type="match status" value="1"/>
</dbReference>